<evidence type="ECO:0000313" key="7">
    <source>
        <dbReference type="Proteomes" id="UP001528411"/>
    </source>
</evidence>
<keyword evidence="4" id="KW-0732">Signal</keyword>
<evidence type="ECO:0000256" key="3">
    <source>
        <dbReference type="PROSITE-ProRule" id="PRU00433"/>
    </source>
</evidence>
<keyword evidence="1 3" id="KW-0479">Metal-binding</keyword>
<organism evidence="6 7">
    <name type="scientific">Psychrosphaera algicola</name>
    <dbReference type="NCBI Taxonomy" id="3023714"/>
    <lineage>
        <taxon>Bacteria</taxon>
        <taxon>Pseudomonadati</taxon>
        <taxon>Pseudomonadota</taxon>
        <taxon>Gammaproteobacteria</taxon>
        <taxon>Alteromonadales</taxon>
        <taxon>Pseudoalteromonadaceae</taxon>
        <taxon>Psychrosphaera</taxon>
    </lineage>
</organism>
<feature type="domain" description="Cytochrome c" evidence="5">
    <location>
        <begin position="50"/>
        <end position="130"/>
    </location>
</feature>
<dbReference type="PANTHER" id="PTHR40942:SF4">
    <property type="entry name" value="CYTOCHROME C5"/>
    <property type="match status" value="1"/>
</dbReference>
<protein>
    <submittedName>
        <fullName evidence="6">Cytochrome c5 family protein</fullName>
    </submittedName>
</protein>
<dbReference type="RefSeq" id="WP_215962491.1">
    <property type="nucleotide sequence ID" value="NZ_JAQOMS010000002.1"/>
</dbReference>
<proteinExistence type="predicted"/>
<gene>
    <name evidence="6" type="ORF">PN838_18765</name>
</gene>
<dbReference type="PANTHER" id="PTHR40942">
    <property type="match status" value="1"/>
</dbReference>
<keyword evidence="2 3" id="KW-0408">Iron</keyword>
<keyword evidence="3" id="KW-0349">Heme</keyword>
<evidence type="ECO:0000313" key="6">
    <source>
        <dbReference type="EMBL" id="MDC2890422.1"/>
    </source>
</evidence>
<evidence type="ECO:0000256" key="2">
    <source>
        <dbReference type="ARBA" id="ARBA00023004"/>
    </source>
</evidence>
<reference evidence="6 7" key="1">
    <citation type="submission" date="2023-01" db="EMBL/GenBank/DDBJ databases">
        <title>Psychrosphaera sp. nov., isolated from marine algae.</title>
        <authorList>
            <person name="Bayburt H."/>
            <person name="Choi B.J."/>
            <person name="Kim J.M."/>
            <person name="Choi D.G."/>
            <person name="Jeon C.O."/>
        </authorList>
    </citation>
    <scope>NUCLEOTIDE SEQUENCE [LARGE SCALE GENOMIC DNA]</scope>
    <source>
        <strain evidence="6 7">G1-22</strain>
    </source>
</reference>
<feature type="chain" id="PRO_5045093150" evidence="4">
    <location>
        <begin position="20"/>
        <end position="131"/>
    </location>
</feature>
<name>A0ABT5FH03_9GAMM</name>
<dbReference type="PROSITE" id="PS51007">
    <property type="entry name" value="CYTC"/>
    <property type="match status" value="1"/>
</dbReference>
<comment type="caution">
    <text evidence="6">The sequence shown here is derived from an EMBL/GenBank/DDBJ whole genome shotgun (WGS) entry which is preliminary data.</text>
</comment>
<dbReference type="EMBL" id="JAQOMS010000002">
    <property type="protein sequence ID" value="MDC2890422.1"/>
    <property type="molecule type" value="Genomic_DNA"/>
</dbReference>
<evidence type="ECO:0000256" key="4">
    <source>
        <dbReference type="SAM" id="SignalP"/>
    </source>
</evidence>
<accession>A0ABT5FH03</accession>
<dbReference type="InterPro" id="IPR009056">
    <property type="entry name" value="Cyt_c-like_dom"/>
</dbReference>
<keyword evidence="7" id="KW-1185">Reference proteome</keyword>
<feature type="signal peptide" evidence="4">
    <location>
        <begin position="1"/>
        <end position="19"/>
    </location>
</feature>
<evidence type="ECO:0000256" key="1">
    <source>
        <dbReference type="ARBA" id="ARBA00022723"/>
    </source>
</evidence>
<sequence length="131" mass="13677">MKKLLVILVSILFVTFAQAGESTKDEIAERIKPVGQLYLEGAEPAEAADTGPKTAEQVYNTSCTACHGSGVMGAPKMGDAGAWGPRVAQGLEVLTKHALNGFNAMPPKGGCMACSDDEIKSAVEYMVDGSK</sequence>
<dbReference type="Proteomes" id="UP001528411">
    <property type="component" value="Unassembled WGS sequence"/>
</dbReference>
<dbReference type="Pfam" id="PF13442">
    <property type="entry name" value="Cytochrome_CBB3"/>
    <property type="match status" value="1"/>
</dbReference>
<evidence type="ECO:0000259" key="5">
    <source>
        <dbReference type="PROSITE" id="PS51007"/>
    </source>
</evidence>